<dbReference type="InterPro" id="IPR011010">
    <property type="entry name" value="DNA_brk_join_enz"/>
</dbReference>
<comment type="similarity">
    <text evidence="1">Belongs to the 'phage' integrase family.</text>
</comment>
<feature type="domain" description="Tyr recombinase" evidence="6">
    <location>
        <begin position="225"/>
        <end position="408"/>
    </location>
</feature>
<dbReference type="InterPro" id="IPR013762">
    <property type="entry name" value="Integrase-like_cat_sf"/>
</dbReference>
<keyword evidence="3 5" id="KW-0238">DNA-binding</keyword>
<evidence type="ECO:0000256" key="1">
    <source>
        <dbReference type="ARBA" id="ARBA00008857"/>
    </source>
</evidence>
<dbReference type="PROSITE" id="PS51900">
    <property type="entry name" value="CB"/>
    <property type="match status" value="1"/>
</dbReference>
<evidence type="ECO:0000259" key="6">
    <source>
        <dbReference type="PROSITE" id="PS51898"/>
    </source>
</evidence>
<dbReference type="PANTHER" id="PTHR30349">
    <property type="entry name" value="PHAGE INTEGRASE-RELATED"/>
    <property type="match status" value="1"/>
</dbReference>
<dbReference type="Pfam" id="PF00589">
    <property type="entry name" value="Phage_integrase"/>
    <property type="match status" value="1"/>
</dbReference>
<gene>
    <name evidence="8" type="ORF">JQ619_38350</name>
</gene>
<evidence type="ECO:0000313" key="8">
    <source>
        <dbReference type="EMBL" id="MBR1141612.1"/>
    </source>
</evidence>
<dbReference type="Pfam" id="PF02899">
    <property type="entry name" value="Phage_int_SAM_1"/>
    <property type="match status" value="1"/>
</dbReference>
<evidence type="ECO:0000256" key="2">
    <source>
        <dbReference type="ARBA" id="ARBA00022908"/>
    </source>
</evidence>
<dbReference type="SUPFAM" id="SSF56349">
    <property type="entry name" value="DNA breaking-rejoining enzymes"/>
    <property type="match status" value="1"/>
</dbReference>
<protein>
    <submittedName>
        <fullName evidence="8">Tyrosine-type recombinase/integrase</fullName>
    </submittedName>
</protein>
<feature type="domain" description="Core-binding (CB)" evidence="7">
    <location>
        <begin position="116"/>
        <end position="202"/>
    </location>
</feature>
<dbReference type="PANTHER" id="PTHR30349:SF41">
    <property type="entry name" value="INTEGRASE_RECOMBINASE PROTEIN MJ0367-RELATED"/>
    <property type="match status" value="1"/>
</dbReference>
<dbReference type="RefSeq" id="WP_211400866.1">
    <property type="nucleotide sequence ID" value="NZ_JAFCLK010000087.1"/>
</dbReference>
<keyword evidence="2" id="KW-0229">DNA integration</keyword>
<comment type="caution">
    <text evidence="8">The sequence shown here is derived from an EMBL/GenBank/DDBJ whole genome shotgun (WGS) entry which is preliminary data.</text>
</comment>
<evidence type="ECO:0000259" key="7">
    <source>
        <dbReference type="PROSITE" id="PS51900"/>
    </source>
</evidence>
<evidence type="ECO:0000256" key="3">
    <source>
        <dbReference type="ARBA" id="ARBA00023125"/>
    </source>
</evidence>
<evidence type="ECO:0000256" key="4">
    <source>
        <dbReference type="ARBA" id="ARBA00023172"/>
    </source>
</evidence>
<dbReference type="Gene3D" id="1.10.150.130">
    <property type="match status" value="1"/>
</dbReference>
<dbReference type="EMBL" id="JAFCLK010000087">
    <property type="protein sequence ID" value="MBR1141612.1"/>
    <property type="molecule type" value="Genomic_DNA"/>
</dbReference>
<proteinExistence type="inferred from homology"/>
<dbReference type="Gene3D" id="1.10.443.10">
    <property type="entry name" value="Intergrase catalytic core"/>
    <property type="match status" value="1"/>
</dbReference>
<organism evidence="8 9">
    <name type="scientific">Bradyrhizobium denitrificans</name>
    <dbReference type="NCBI Taxonomy" id="2734912"/>
    <lineage>
        <taxon>Bacteria</taxon>
        <taxon>Pseudomonadati</taxon>
        <taxon>Pseudomonadota</taxon>
        <taxon>Alphaproteobacteria</taxon>
        <taxon>Hyphomicrobiales</taxon>
        <taxon>Nitrobacteraceae</taxon>
        <taxon>Bradyrhizobium</taxon>
    </lineage>
</organism>
<evidence type="ECO:0000256" key="5">
    <source>
        <dbReference type="PROSITE-ProRule" id="PRU01248"/>
    </source>
</evidence>
<dbReference type="InterPro" id="IPR050090">
    <property type="entry name" value="Tyrosine_recombinase_XerCD"/>
</dbReference>
<dbReference type="Proteomes" id="UP001314635">
    <property type="component" value="Unassembled WGS sequence"/>
</dbReference>
<reference evidence="9" key="1">
    <citation type="journal article" date="2021" name="ISME J.">
        <title>Evolutionary origin and ecological implication of a unique nif island in free-living Bradyrhizobium lineages.</title>
        <authorList>
            <person name="Tao J."/>
        </authorList>
    </citation>
    <scope>NUCLEOTIDE SEQUENCE [LARGE SCALE GENOMIC DNA]</scope>
    <source>
        <strain evidence="9">SZCCT0094</strain>
    </source>
</reference>
<evidence type="ECO:0000313" key="9">
    <source>
        <dbReference type="Proteomes" id="UP001314635"/>
    </source>
</evidence>
<name>A0ABS5GJV9_9BRAD</name>
<accession>A0ABS5GJV9</accession>
<sequence length="415" mass="47312">MFEEIFFPRTAKRYRAAPFVEQRERYLVHLRAMGARRSTLRKCANDQLSLVRLLNLTEGARVRIPQIEVATAIWSRPKGRRCDRSASLKARAHFVSRSIQWLRFLGWLDEPEHERHPHHAEVAIFETSLRQERGLSHATIQDYCRAADHFFRRMAEKGISLRAMQMVDIDDAIAAEHKLGRWNRRTLHDYAQRLKPFFVFAEARGWCRPGLAAGIMTPRFMTNEAVPKGLARDNVQRLLRSVQGDRPVDKRDRAILMLFITYGLRAGEVVGLRLDDLDWKNDIIRVHCPKPGRTQVWPLTPDVGNAVLRYICEARPTGLGRGLFFTSHAPIRPVGRKTLGKIVRDRLARIGVVTGRRGTHALRHAAAQHLLDQGMSMKVISDFLGHRNPSSTAIYAKVNLAALREVAALDLEGLA</sequence>
<dbReference type="PROSITE" id="PS51898">
    <property type="entry name" value="TYR_RECOMBINASE"/>
    <property type="match status" value="1"/>
</dbReference>
<dbReference type="InterPro" id="IPR002104">
    <property type="entry name" value="Integrase_catalytic"/>
</dbReference>
<keyword evidence="9" id="KW-1185">Reference proteome</keyword>
<dbReference type="InterPro" id="IPR044068">
    <property type="entry name" value="CB"/>
</dbReference>
<keyword evidence="4" id="KW-0233">DNA recombination</keyword>
<dbReference type="InterPro" id="IPR010998">
    <property type="entry name" value="Integrase_recombinase_N"/>
</dbReference>
<dbReference type="InterPro" id="IPR004107">
    <property type="entry name" value="Integrase_SAM-like_N"/>
</dbReference>